<evidence type="ECO:0000256" key="1">
    <source>
        <dbReference type="SAM" id="MobiDB-lite"/>
    </source>
</evidence>
<feature type="region of interest" description="Disordered" evidence="1">
    <location>
        <begin position="1"/>
        <end position="75"/>
    </location>
</feature>
<sequence length="75" mass="7936">MQVIPSDEAFGAQRVDIGTSGHGGYWDRDSPSPKNQGAVVAGHYDDVREDERSRPAVGLGGATSPAPSSWPFHSL</sequence>
<dbReference type="Proteomes" id="UP000619244">
    <property type="component" value="Unassembled WGS sequence"/>
</dbReference>
<dbReference type="RefSeq" id="WP_190189410.1">
    <property type="nucleotide sequence ID" value="NZ_BMVU01000004.1"/>
</dbReference>
<comment type="caution">
    <text evidence="2">The sequence shown here is derived from an EMBL/GenBank/DDBJ whole genome shotgun (WGS) entry which is preliminary data.</text>
</comment>
<accession>A0A918KIF0</accession>
<evidence type="ECO:0000313" key="3">
    <source>
        <dbReference type="Proteomes" id="UP000619244"/>
    </source>
</evidence>
<dbReference type="AlphaFoldDB" id="A0A918KIF0"/>
<keyword evidence="3" id="KW-1185">Reference proteome</keyword>
<organism evidence="2 3">
    <name type="scientific">Streptomyces minutiscleroticus</name>
    <dbReference type="NCBI Taxonomy" id="68238"/>
    <lineage>
        <taxon>Bacteria</taxon>
        <taxon>Bacillati</taxon>
        <taxon>Actinomycetota</taxon>
        <taxon>Actinomycetes</taxon>
        <taxon>Kitasatosporales</taxon>
        <taxon>Streptomycetaceae</taxon>
        <taxon>Streptomyces</taxon>
    </lineage>
</organism>
<reference evidence="2" key="2">
    <citation type="submission" date="2020-09" db="EMBL/GenBank/DDBJ databases">
        <authorList>
            <person name="Sun Q."/>
            <person name="Ohkuma M."/>
        </authorList>
    </citation>
    <scope>NUCLEOTIDE SEQUENCE</scope>
    <source>
        <strain evidence="2">JCM 4790</strain>
    </source>
</reference>
<feature type="compositionally biased region" description="Basic and acidic residues" evidence="1">
    <location>
        <begin position="43"/>
        <end position="54"/>
    </location>
</feature>
<proteinExistence type="predicted"/>
<dbReference type="EMBL" id="BMVU01000004">
    <property type="protein sequence ID" value="GGX62021.1"/>
    <property type="molecule type" value="Genomic_DNA"/>
</dbReference>
<gene>
    <name evidence="2" type="ORF">GCM10010358_15450</name>
</gene>
<evidence type="ECO:0000313" key="2">
    <source>
        <dbReference type="EMBL" id="GGX62021.1"/>
    </source>
</evidence>
<reference evidence="2" key="1">
    <citation type="journal article" date="2014" name="Int. J. Syst. Evol. Microbiol.">
        <title>Complete genome sequence of Corynebacterium casei LMG S-19264T (=DSM 44701T), isolated from a smear-ripened cheese.</title>
        <authorList>
            <consortium name="US DOE Joint Genome Institute (JGI-PGF)"/>
            <person name="Walter F."/>
            <person name="Albersmeier A."/>
            <person name="Kalinowski J."/>
            <person name="Ruckert C."/>
        </authorList>
    </citation>
    <scope>NUCLEOTIDE SEQUENCE</scope>
    <source>
        <strain evidence="2">JCM 4790</strain>
    </source>
</reference>
<protein>
    <submittedName>
        <fullName evidence="2">Uncharacterized protein</fullName>
    </submittedName>
</protein>
<name>A0A918KIF0_9ACTN</name>